<dbReference type="Proteomes" id="UP000467840">
    <property type="component" value="Chromosome 15"/>
</dbReference>
<feature type="region of interest" description="Disordered" evidence="1">
    <location>
        <begin position="87"/>
        <end position="126"/>
    </location>
</feature>
<dbReference type="EMBL" id="JAAGAX010000005">
    <property type="protein sequence ID" value="KAF2314491.1"/>
    <property type="molecule type" value="Genomic_DNA"/>
</dbReference>
<proteinExistence type="predicted"/>
<reference evidence="2 3" key="1">
    <citation type="journal article" date="2020" name="Mol. Plant">
        <title>The Chromosome-Based Rubber Tree Genome Provides New Insights into Spurge Genome Evolution and Rubber Biosynthesis.</title>
        <authorList>
            <person name="Liu J."/>
            <person name="Shi C."/>
            <person name="Shi C.C."/>
            <person name="Li W."/>
            <person name="Zhang Q.J."/>
            <person name="Zhang Y."/>
            <person name="Li K."/>
            <person name="Lu H.F."/>
            <person name="Shi C."/>
            <person name="Zhu S.T."/>
            <person name="Xiao Z.Y."/>
            <person name="Nan H."/>
            <person name="Yue Y."/>
            <person name="Zhu X.G."/>
            <person name="Wu Y."/>
            <person name="Hong X.N."/>
            <person name="Fan G.Y."/>
            <person name="Tong Y."/>
            <person name="Zhang D."/>
            <person name="Mao C.L."/>
            <person name="Liu Y.L."/>
            <person name="Hao S.J."/>
            <person name="Liu W.Q."/>
            <person name="Lv M.Q."/>
            <person name="Zhang H.B."/>
            <person name="Liu Y."/>
            <person name="Hu-Tang G.R."/>
            <person name="Wang J.P."/>
            <person name="Wang J.H."/>
            <person name="Sun Y.H."/>
            <person name="Ni S.B."/>
            <person name="Chen W.B."/>
            <person name="Zhang X.C."/>
            <person name="Jiao Y.N."/>
            <person name="Eichler E.E."/>
            <person name="Li G.H."/>
            <person name="Liu X."/>
            <person name="Gao L.Z."/>
        </authorList>
    </citation>
    <scope>NUCLEOTIDE SEQUENCE [LARGE SCALE GENOMIC DNA]</scope>
    <source>
        <strain evidence="3">cv. GT1</strain>
        <tissue evidence="2">Leaf</tissue>
    </source>
</reference>
<sequence>MDSERFQGAAEGRSKTGIYNRDDAGKMVDLTLKLGLPNEHKNDDHLANFNFSGPYTPLQGSSNNHGMIGAGGQVGVFHYGLANGGNAVLDSPSRKVNGDGDESGNSSRRKEVPRRQRYGSSVDPSKRHCVMLVE</sequence>
<evidence type="ECO:0000256" key="1">
    <source>
        <dbReference type="SAM" id="MobiDB-lite"/>
    </source>
</evidence>
<organism evidence="2 3">
    <name type="scientific">Hevea brasiliensis</name>
    <name type="common">Para rubber tree</name>
    <name type="synonym">Siphonia brasiliensis</name>
    <dbReference type="NCBI Taxonomy" id="3981"/>
    <lineage>
        <taxon>Eukaryota</taxon>
        <taxon>Viridiplantae</taxon>
        <taxon>Streptophyta</taxon>
        <taxon>Embryophyta</taxon>
        <taxon>Tracheophyta</taxon>
        <taxon>Spermatophyta</taxon>
        <taxon>Magnoliopsida</taxon>
        <taxon>eudicotyledons</taxon>
        <taxon>Gunneridae</taxon>
        <taxon>Pentapetalae</taxon>
        <taxon>rosids</taxon>
        <taxon>fabids</taxon>
        <taxon>Malpighiales</taxon>
        <taxon>Euphorbiaceae</taxon>
        <taxon>Crotonoideae</taxon>
        <taxon>Micrandreae</taxon>
        <taxon>Hevea</taxon>
    </lineage>
</organism>
<protein>
    <submittedName>
        <fullName evidence="2">Uncharacterized protein</fullName>
    </submittedName>
</protein>
<comment type="caution">
    <text evidence="2">The sequence shown here is derived from an EMBL/GenBank/DDBJ whole genome shotgun (WGS) entry which is preliminary data.</text>
</comment>
<gene>
    <name evidence="2" type="ORF">GH714_026956</name>
</gene>
<evidence type="ECO:0000313" key="2">
    <source>
        <dbReference type="EMBL" id="KAF2314491.1"/>
    </source>
</evidence>
<name>A0A6A6ML64_HEVBR</name>
<evidence type="ECO:0000313" key="3">
    <source>
        <dbReference type="Proteomes" id="UP000467840"/>
    </source>
</evidence>
<keyword evidence="3" id="KW-1185">Reference proteome</keyword>
<dbReference type="AlphaFoldDB" id="A0A6A6ML64"/>
<accession>A0A6A6ML64</accession>
<feature type="region of interest" description="Disordered" evidence="1">
    <location>
        <begin position="1"/>
        <end position="20"/>
    </location>
</feature>